<proteinExistence type="predicted"/>
<name>A0A379E4A0_9BACT</name>
<reference evidence="1 2" key="1">
    <citation type="submission" date="2018-06" db="EMBL/GenBank/DDBJ databases">
        <authorList>
            <consortium name="Pathogen Informatics"/>
            <person name="Doyle S."/>
        </authorList>
    </citation>
    <scope>NUCLEOTIDE SEQUENCE [LARGE SCALE GENOMIC DNA]</scope>
    <source>
        <strain evidence="1 2">NCTC13067</strain>
    </source>
</reference>
<accession>A0A379E4A0</accession>
<evidence type="ECO:0000313" key="1">
    <source>
        <dbReference type="EMBL" id="SUB87543.1"/>
    </source>
</evidence>
<dbReference type="RefSeq" id="WP_025068304.1">
    <property type="nucleotide sequence ID" value="NZ_CP072371.1"/>
</dbReference>
<dbReference type="EMBL" id="UGTM01000001">
    <property type="protein sequence ID" value="SUB87543.1"/>
    <property type="molecule type" value="Genomic_DNA"/>
</dbReference>
<organism evidence="1 2">
    <name type="scientific">Prevotella denticola</name>
    <dbReference type="NCBI Taxonomy" id="28129"/>
    <lineage>
        <taxon>Bacteria</taxon>
        <taxon>Pseudomonadati</taxon>
        <taxon>Bacteroidota</taxon>
        <taxon>Bacteroidia</taxon>
        <taxon>Bacteroidales</taxon>
        <taxon>Prevotellaceae</taxon>
        <taxon>Prevotella</taxon>
    </lineage>
</organism>
<dbReference type="Proteomes" id="UP000255469">
    <property type="component" value="Unassembled WGS sequence"/>
</dbReference>
<protein>
    <submittedName>
        <fullName evidence="1">Uncharacterized protein</fullName>
    </submittedName>
</protein>
<sequence>MFTKVVIYSHIRKAISLPDEGETLKLHFPTDREYDSQPIGTPVPNGWEQEYQTLVKTDFCSSASA</sequence>
<evidence type="ECO:0000313" key="2">
    <source>
        <dbReference type="Proteomes" id="UP000255469"/>
    </source>
</evidence>
<gene>
    <name evidence="1" type="ORF">NCTC13067_01214</name>
</gene>
<dbReference type="AlphaFoldDB" id="A0A379E4A0"/>